<evidence type="ECO:0000256" key="6">
    <source>
        <dbReference type="ARBA" id="ARBA00022960"/>
    </source>
</evidence>
<dbReference type="GO" id="GO:0009274">
    <property type="term" value="C:peptidoglycan-based cell wall"/>
    <property type="evidence" value="ECO:0007669"/>
    <property type="project" value="InterPro"/>
</dbReference>
<keyword evidence="9 11" id="KW-0472">Membrane</keyword>
<comment type="function">
    <text evidence="11">Peptidoglycan polymerase that catalyzes glycan chain elongation from lipid-linked precursors.</text>
</comment>
<comment type="catalytic activity">
    <reaction evidence="11">
        <text>[GlcNAc-(1-&gt;4)-Mur2Ac(oyl-L-Ala-gamma-D-Glu-L-Lys-D-Ala-D-Ala)](n)-di-trans,octa-cis-undecaprenyl diphosphate + beta-D-GlcNAc-(1-&gt;4)-Mur2Ac(oyl-L-Ala-gamma-D-Glu-L-Lys-D-Ala-D-Ala)-di-trans,octa-cis-undecaprenyl diphosphate = [GlcNAc-(1-&gt;4)-Mur2Ac(oyl-L-Ala-gamma-D-Glu-L-Lys-D-Ala-D-Ala)](n+1)-di-trans,octa-cis-undecaprenyl diphosphate + di-trans,octa-cis-undecaprenyl diphosphate + H(+)</text>
        <dbReference type="Rhea" id="RHEA:23708"/>
        <dbReference type="Rhea" id="RHEA-COMP:9602"/>
        <dbReference type="Rhea" id="RHEA-COMP:9603"/>
        <dbReference type="ChEBI" id="CHEBI:15378"/>
        <dbReference type="ChEBI" id="CHEBI:58405"/>
        <dbReference type="ChEBI" id="CHEBI:60033"/>
        <dbReference type="ChEBI" id="CHEBI:78435"/>
        <dbReference type="EC" id="2.4.99.28"/>
    </reaction>
</comment>
<dbReference type="InterPro" id="IPR001264">
    <property type="entry name" value="Glyco_trans_51"/>
</dbReference>
<dbReference type="GO" id="GO:0071555">
    <property type="term" value="P:cell wall organization"/>
    <property type="evidence" value="ECO:0007669"/>
    <property type="project" value="UniProtKB-KW"/>
</dbReference>
<organism evidence="13 14">
    <name type="scientific">Oceanicella actignis</name>
    <dbReference type="NCBI Taxonomy" id="1189325"/>
    <lineage>
        <taxon>Bacteria</taxon>
        <taxon>Pseudomonadati</taxon>
        <taxon>Pseudomonadota</taxon>
        <taxon>Alphaproteobacteria</taxon>
        <taxon>Rhodobacterales</taxon>
        <taxon>Paracoccaceae</taxon>
        <taxon>Oceanicella</taxon>
    </lineage>
</organism>
<keyword evidence="14" id="KW-1185">Reference proteome</keyword>
<dbReference type="NCBIfam" id="TIGR02070">
    <property type="entry name" value="mono_pep_trsgly"/>
    <property type="match status" value="1"/>
</dbReference>
<protein>
    <recommendedName>
        <fullName evidence="11">Biosynthetic peptidoglycan transglycosylase</fullName>
        <ecNumber evidence="11">2.4.99.28</ecNumber>
    </recommendedName>
    <alternativeName>
        <fullName evidence="11">Glycan polymerase</fullName>
    </alternativeName>
    <alternativeName>
        <fullName evidence="11">Peptidoglycan glycosyltransferase MtgA</fullName>
        <shortName evidence="11">PGT</shortName>
    </alternativeName>
</protein>
<keyword evidence="4 11" id="KW-0808">Transferase</keyword>
<keyword evidence="2 11" id="KW-0997">Cell inner membrane</keyword>
<dbReference type="EMBL" id="FRDL01000006">
    <property type="protein sequence ID" value="SHN68936.1"/>
    <property type="molecule type" value="Genomic_DNA"/>
</dbReference>
<dbReference type="GO" id="GO:0009252">
    <property type="term" value="P:peptidoglycan biosynthetic process"/>
    <property type="evidence" value="ECO:0007669"/>
    <property type="project" value="UniProtKB-UniRule"/>
</dbReference>
<accession>A0A1M7TE17</accession>
<evidence type="ECO:0000256" key="1">
    <source>
        <dbReference type="ARBA" id="ARBA00022475"/>
    </source>
</evidence>
<evidence type="ECO:0000259" key="12">
    <source>
        <dbReference type="Pfam" id="PF00912"/>
    </source>
</evidence>
<evidence type="ECO:0000256" key="2">
    <source>
        <dbReference type="ARBA" id="ARBA00022519"/>
    </source>
</evidence>
<evidence type="ECO:0000256" key="8">
    <source>
        <dbReference type="ARBA" id="ARBA00022989"/>
    </source>
</evidence>
<reference evidence="13 14" key="1">
    <citation type="submission" date="2016-12" db="EMBL/GenBank/DDBJ databases">
        <authorList>
            <person name="Song W.-J."/>
            <person name="Kurnit D.M."/>
        </authorList>
    </citation>
    <scope>NUCLEOTIDE SEQUENCE [LARGE SCALE GENOMIC DNA]</scope>
    <source>
        <strain evidence="13 14">CGMCC 1.10808</strain>
    </source>
</reference>
<sequence>MRRAARLAGRVLASLAAAATLWVLAYRFVDPPTTPLIEAERARLGAVRRAPVRLSTLPPHVPLAFLAAEDARFCDHWGIDWTAVRAAWRDNARGGRLRGGSTITQQTAKNAFLWPARSWARKALEAGFALLIEALWPKRRILEVYLNIAETGPGLFGIEAAAQTWFGRPAARLTPRQAALIAAALPAPRDRDPTRPSPFMQRRAAAIAAGAADLAQTGRGACALP</sequence>
<dbReference type="HAMAP" id="MF_00766">
    <property type="entry name" value="PGT_MtgA"/>
    <property type="match status" value="1"/>
</dbReference>
<keyword evidence="6 11" id="KW-0133">Cell shape</keyword>
<dbReference type="STRING" id="1189325.SAMN04488119_106197"/>
<dbReference type="Proteomes" id="UP000184066">
    <property type="component" value="Unassembled WGS sequence"/>
</dbReference>
<comment type="pathway">
    <text evidence="11">Cell wall biogenesis; peptidoglycan biosynthesis.</text>
</comment>
<dbReference type="GO" id="GO:0008360">
    <property type="term" value="P:regulation of cell shape"/>
    <property type="evidence" value="ECO:0007669"/>
    <property type="project" value="UniProtKB-KW"/>
</dbReference>
<feature type="domain" description="Glycosyl transferase family 51" evidence="12">
    <location>
        <begin position="46"/>
        <end position="208"/>
    </location>
</feature>
<evidence type="ECO:0000313" key="13">
    <source>
        <dbReference type="EMBL" id="SHN68936.1"/>
    </source>
</evidence>
<dbReference type="Pfam" id="PF00912">
    <property type="entry name" value="Transgly"/>
    <property type="match status" value="1"/>
</dbReference>
<evidence type="ECO:0000256" key="4">
    <source>
        <dbReference type="ARBA" id="ARBA00022679"/>
    </source>
</evidence>
<comment type="subcellular location">
    <subcellularLocation>
        <location evidence="11">Cell inner membrane</location>
        <topology evidence="11">Single-pass membrane protein</topology>
    </subcellularLocation>
</comment>
<dbReference type="UniPathway" id="UPA00219"/>
<name>A0A1M7TE17_9RHOB</name>
<gene>
    <name evidence="11" type="primary">mtgA</name>
    <name evidence="13" type="ORF">SAMN05216200_1065</name>
</gene>
<dbReference type="RefSeq" id="WP_072747450.1">
    <property type="nucleotide sequence ID" value="NZ_FOHL01000006.1"/>
</dbReference>
<evidence type="ECO:0000256" key="9">
    <source>
        <dbReference type="ARBA" id="ARBA00023136"/>
    </source>
</evidence>
<keyword evidence="1 11" id="KW-1003">Cell membrane</keyword>
<evidence type="ECO:0000256" key="3">
    <source>
        <dbReference type="ARBA" id="ARBA00022676"/>
    </source>
</evidence>
<keyword evidence="7 11" id="KW-0573">Peptidoglycan synthesis</keyword>
<evidence type="ECO:0000256" key="11">
    <source>
        <dbReference type="HAMAP-Rule" id="MF_00766"/>
    </source>
</evidence>
<evidence type="ECO:0000256" key="7">
    <source>
        <dbReference type="ARBA" id="ARBA00022984"/>
    </source>
</evidence>
<comment type="similarity">
    <text evidence="11">Belongs to the glycosyltransferase 51 family.</text>
</comment>
<dbReference type="GO" id="GO:0016763">
    <property type="term" value="F:pentosyltransferase activity"/>
    <property type="evidence" value="ECO:0007669"/>
    <property type="project" value="InterPro"/>
</dbReference>
<dbReference type="Gene3D" id="1.10.3810.10">
    <property type="entry name" value="Biosynthetic peptidoglycan transglycosylase-like"/>
    <property type="match status" value="1"/>
</dbReference>
<dbReference type="EC" id="2.4.99.28" evidence="11"/>
<keyword evidence="3 11" id="KW-0328">Glycosyltransferase</keyword>
<dbReference type="PANTHER" id="PTHR30400">
    <property type="entry name" value="MONOFUNCTIONAL BIOSYNTHETIC PEPTIDOGLYCAN TRANSGLYCOSYLASE"/>
    <property type="match status" value="1"/>
</dbReference>
<keyword evidence="8 11" id="KW-1133">Transmembrane helix</keyword>
<dbReference type="SUPFAM" id="SSF53955">
    <property type="entry name" value="Lysozyme-like"/>
    <property type="match status" value="1"/>
</dbReference>
<dbReference type="InterPro" id="IPR011812">
    <property type="entry name" value="Pep_trsgly"/>
</dbReference>
<dbReference type="PANTHER" id="PTHR30400:SF0">
    <property type="entry name" value="BIOSYNTHETIC PEPTIDOGLYCAN TRANSGLYCOSYLASE"/>
    <property type="match status" value="1"/>
</dbReference>
<evidence type="ECO:0000313" key="14">
    <source>
        <dbReference type="Proteomes" id="UP000184066"/>
    </source>
</evidence>
<dbReference type="OrthoDB" id="9766909at2"/>
<keyword evidence="5 11" id="KW-0812">Transmembrane</keyword>
<dbReference type="GO" id="GO:0008955">
    <property type="term" value="F:peptidoglycan glycosyltransferase activity"/>
    <property type="evidence" value="ECO:0007669"/>
    <property type="project" value="UniProtKB-UniRule"/>
</dbReference>
<evidence type="ECO:0000256" key="10">
    <source>
        <dbReference type="ARBA" id="ARBA00023316"/>
    </source>
</evidence>
<keyword evidence="10 11" id="KW-0961">Cell wall biogenesis/degradation</keyword>
<evidence type="ECO:0000256" key="5">
    <source>
        <dbReference type="ARBA" id="ARBA00022692"/>
    </source>
</evidence>
<dbReference type="GO" id="GO:0005886">
    <property type="term" value="C:plasma membrane"/>
    <property type="evidence" value="ECO:0007669"/>
    <property type="project" value="UniProtKB-SubCell"/>
</dbReference>
<dbReference type="InterPro" id="IPR036950">
    <property type="entry name" value="PBP_transglycosylase"/>
</dbReference>
<dbReference type="InterPro" id="IPR023346">
    <property type="entry name" value="Lysozyme-like_dom_sf"/>
</dbReference>
<proteinExistence type="inferred from homology"/>
<dbReference type="AlphaFoldDB" id="A0A1M7TE17"/>